<name>A0A0N1JWZ5_9ACTN</name>
<keyword evidence="6" id="KW-1185">Reference proteome</keyword>
<dbReference type="PATRIC" id="fig|66876.3.peg.5966"/>
<dbReference type="CDD" id="cd03801">
    <property type="entry name" value="GT4_PimA-like"/>
    <property type="match status" value="1"/>
</dbReference>
<feature type="domain" description="Glycosyltransferase subfamily 4-like N-terminal" evidence="4">
    <location>
        <begin position="131"/>
        <end position="178"/>
    </location>
</feature>
<dbReference type="GO" id="GO:0009103">
    <property type="term" value="P:lipopolysaccharide biosynthetic process"/>
    <property type="evidence" value="ECO:0007669"/>
    <property type="project" value="TreeGrafter"/>
</dbReference>
<protein>
    <submittedName>
        <fullName evidence="5">Glycosyl transferase</fullName>
    </submittedName>
</protein>
<dbReference type="PANTHER" id="PTHR46401">
    <property type="entry name" value="GLYCOSYLTRANSFERASE WBBK-RELATED"/>
    <property type="match status" value="1"/>
</dbReference>
<sequence length="391" mass="40910">MGDLRAHSVTATGKAGERLLHFVLPGEVDDPAAPSGGNTYDRRLCRELPAAGWQVRPYTVPGSGPEPGPEARRELARCLAALPDGALVLLDGLVACGVPEITAPEAGRLRMAVLVHLPLADETGLAPATARELAARERRTLHAVGAVVATSRWAARRLVAQHGLAADRVHVAAPGVDPAPLAPGTDGATRPQLLCVAAVTPRKGQHRLVEALATVPELPWTCACVGGARGDSPYMTQLASKVKQLGLDDRVRFAGPRAGAELEAYYAAADLLVLTSYAETYGMVVTEALARGIPVLATAVGGVPEAVGSAPDGRVPGLLVPSDDPAALSGALRGWLGDPELRQRLKILARGRRATLEGWEMTAHNLAAALERLRHEPVRPKPVRHEPGTAG</sequence>
<reference evidence="6" key="1">
    <citation type="submission" date="2015-07" db="EMBL/GenBank/DDBJ databases">
        <authorList>
            <person name="Ju K.-S."/>
            <person name="Doroghazi J.R."/>
            <person name="Metcalf W.W."/>
        </authorList>
    </citation>
    <scope>NUCLEOTIDE SEQUENCE [LARGE SCALE GENOMIC DNA]</scope>
    <source>
        <strain evidence="6">NRRL ISP-5002</strain>
    </source>
</reference>
<dbReference type="Pfam" id="PF13439">
    <property type="entry name" value="Glyco_transf_4"/>
    <property type="match status" value="1"/>
</dbReference>
<evidence type="ECO:0000259" key="4">
    <source>
        <dbReference type="Pfam" id="PF13439"/>
    </source>
</evidence>
<dbReference type="Pfam" id="PF00534">
    <property type="entry name" value="Glycos_transf_1"/>
    <property type="match status" value="1"/>
</dbReference>
<keyword evidence="2 5" id="KW-0808">Transferase</keyword>
<evidence type="ECO:0000259" key="3">
    <source>
        <dbReference type="Pfam" id="PF00534"/>
    </source>
</evidence>
<dbReference type="PANTHER" id="PTHR46401:SF2">
    <property type="entry name" value="GLYCOSYLTRANSFERASE WBBK-RELATED"/>
    <property type="match status" value="1"/>
</dbReference>
<dbReference type="AlphaFoldDB" id="A0A0N1JWZ5"/>
<keyword evidence="1" id="KW-0328">Glycosyltransferase</keyword>
<dbReference type="InterPro" id="IPR028098">
    <property type="entry name" value="Glyco_trans_4-like_N"/>
</dbReference>
<dbReference type="Proteomes" id="UP000037982">
    <property type="component" value="Unassembled WGS sequence"/>
</dbReference>
<comment type="caution">
    <text evidence="5">The sequence shown here is derived from an EMBL/GenBank/DDBJ whole genome shotgun (WGS) entry which is preliminary data.</text>
</comment>
<dbReference type="SUPFAM" id="SSF53756">
    <property type="entry name" value="UDP-Glycosyltransferase/glycogen phosphorylase"/>
    <property type="match status" value="1"/>
</dbReference>
<evidence type="ECO:0000313" key="6">
    <source>
        <dbReference type="Proteomes" id="UP000037982"/>
    </source>
</evidence>
<evidence type="ECO:0000256" key="1">
    <source>
        <dbReference type="ARBA" id="ARBA00022676"/>
    </source>
</evidence>
<evidence type="ECO:0000256" key="2">
    <source>
        <dbReference type="ARBA" id="ARBA00022679"/>
    </source>
</evidence>
<dbReference type="GO" id="GO:0016757">
    <property type="term" value="F:glycosyltransferase activity"/>
    <property type="evidence" value="ECO:0007669"/>
    <property type="project" value="InterPro"/>
</dbReference>
<proteinExistence type="predicted"/>
<organism evidence="5 6">
    <name type="scientific">Streptomyces chattanoogensis</name>
    <dbReference type="NCBI Taxonomy" id="66876"/>
    <lineage>
        <taxon>Bacteria</taxon>
        <taxon>Bacillati</taxon>
        <taxon>Actinomycetota</taxon>
        <taxon>Actinomycetes</taxon>
        <taxon>Kitasatosporales</taxon>
        <taxon>Streptomycetaceae</taxon>
        <taxon>Streptomyces</taxon>
    </lineage>
</organism>
<evidence type="ECO:0000313" key="5">
    <source>
        <dbReference type="EMBL" id="KPC60897.1"/>
    </source>
</evidence>
<gene>
    <name evidence="5" type="ORF">ADL29_27270</name>
</gene>
<dbReference type="Gene3D" id="3.40.50.2000">
    <property type="entry name" value="Glycogen Phosphorylase B"/>
    <property type="match status" value="2"/>
</dbReference>
<dbReference type="EMBL" id="LGKG01000154">
    <property type="protein sequence ID" value="KPC60897.1"/>
    <property type="molecule type" value="Genomic_DNA"/>
</dbReference>
<feature type="domain" description="Glycosyl transferase family 1" evidence="3">
    <location>
        <begin position="189"/>
        <end position="349"/>
    </location>
</feature>
<dbReference type="InterPro" id="IPR001296">
    <property type="entry name" value="Glyco_trans_1"/>
</dbReference>
<accession>A0A0N1JWZ5</accession>